<evidence type="ECO:0000256" key="1">
    <source>
        <dbReference type="SAM" id="MobiDB-lite"/>
    </source>
</evidence>
<sequence length="95" mass="10787">MRLNSNSIFDFKFNWYPYMPCAENATADTKKSEPEKNKSTGDSGVQPTEIEYSCDQEPTGLKRAECKVWQKAGEWLLGKDFSKKLGEAFEVGSHE</sequence>
<reference evidence="2 3" key="1">
    <citation type="journal article" date="2016" name="Nat. Commun.">
        <title>Thousands of microbial genomes shed light on interconnected biogeochemical processes in an aquifer system.</title>
        <authorList>
            <person name="Anantharaman K."/>
            <person name="Brown C.T."/>
            <person name="Hug L.A."/>
            <person name="Sharon I."/>
            <person name="Castelle C.J."/>
            <person name="Probst A.J."/>
            <person name="Thomas B.C."/>
            <person name="Singh A."/>
            <person name="Wilkins M.J."/>
            <person name="Karaoz U."/>
            <person name="Brodie E.L."/>
            <person name="Williams K.H."/>
            <person name="Hubbard S.S."/>
            <person name="Banfield J.F."/>
        </authorList>
    </citation>
    <scope>NUCLEOTIDE SEQUENCE [LARGE SCALE GENOMIC DNA]</scope>
</reference>
<protein>
    <submittedName>
        <fullName evidence="2">Uncharacterized protein</fullName>
    </submittedName>
</protein>
<accession>A0A1F4S4W8</accession>
<dbReference type="EMBL" id="MEUA01000019">
    <property type="protein sequence ID" value="OGC15481.1"/>
    <property type="molecule type" value="Genomic_DNA"/>
</dbReference>
<gene>
    <name evidence="2" type="ORF">A2290_03720</name>
</gene>
<organism evidence="2 3">
    <name type="scientific">candidate division WOR-1 bacterium RIFOXYB2_FULL_36_35</name>
    <dbReference type="NCBI Taxonomy" id="1802578"/>
    <lineage>
        <taxon>Bacteria</taxon>
        <taxon>Bacillati</taxon>
        <taxon>Saganbacteria</taxon>
    </lineage>
</organism>
<evidence type="ECO:0000313" key="2">
    <source>
        <dbReference type="EMBL" id="OGC15481.1"/>
    </source>
</evidence>
<name>A0A1F4S4W8_UNCSA</name>
<feature type="compositionally biased region" description="Basic and acidic residues" evidence="1">
    <location>
        <begin position="28"/>
        <end position="39"/>
    </location>
</feature>
<proteinExistence type="predicted"/>
<feature type="region of interest" description="Disordered" evidence="1">
    <location>
        <begin position="26"/>
        <end position="51"/>
    </location>
</feature>
<evidence type="ECO:0000313" key="3">
    <source>
        <dbReference type="Proteomes" id="UP000177905"/>
    </source>
</evidence>
<comment type="caution">
    <text evidence="2">The sequence shown here is derived from an EMBL/GenBank/DDBJ whole genome shotgun (WGS) entry which is preliminary data.</text>
</comment>
<dbReference type="Proteomes" id="UP000177905">
    <property type="component" value="Unassembled WGS sequence"/>
</dbReference>
<dbReference type="AlphaFoldDB" id="A0A1F4S4W8"/>